<dbReference type="PANTHER" id="PTHR43687:SF1">
    <property type="entry name" value="FERREDOXIN III"/>
    <property type="match status" value="1"/>
</dbReference>
<dbReference type="EMBL" id="JBHLTW010000038">
    <property type="protein sequence ID" value="MFC0596228.1"/>
    <property type="molecule type" value="Genomic_DNA"/>
</dbReference>
<keyword evidence="4" id="KW-0411">Iron-sulfur</keyword>
<evidence type="ECO:0000259" key="5">
    <source>
        <dbReference type="PROSITE" id="PS51379"/>
    </source>
</evidence>
<name>A0ABV6Q4M4_9DEIN</name>
<dbReference type="PROSITE" id="PS51379">
    <property type="entry name" value="4FE4S_FER_2"/>
    <property type="match status" value="3"/>
</dbReference>
<evidence type="ECO:0000256" key="3">
    <source>
        <dbReference type="ARBA" id="ARBA00023004"/>
    </source>
</evidence>
<dbReference type="SUPFAM" id="SSF54862">
    <property type="entry name" value="4Fe-4S ferredoxins"/>
    <property type="match status" value="2"/>
</dbReference>
<comment type="caution">
    <text evidence="6">The sequence shown here is derived from an EMBL/GenBank/DDBJ whole genome shotgun (WGS) entry which is preliminary data.</text>
</comment>
<dbReference type="InterPro" id="IPR017896">
    <property type="entry name" value="4Fe4S_Fe-S-bd"/>
</dbReference>
<proteinExistence type="predicted"/>
<dbReference type="PROSITE" id="PS00198">
    <property type="entry name" value="4FE4S_FER_1"/>
    <property type="match status" value="3"/>
</dbReference>
<dbReference type="InterPro" id="IPR017900">
    <property type="entry name" value="4Fe4S_Fe_S_CS"/>
</dbReference>
<reference evidence="6 7" key="1">
    <citation type="submission" date="2024-09" db="EMBL/GenBank/DDBJ databases">
        <authorList>
            <person name="Sun Q."/>
            <person name="Mori K."/>
        </authorList>
    </citation>
    <scope>NUCLEOTIDE SEQUENCE [LARGE SCALE GENOMIC DNA]</scope>
    <source>
        <strain evidence="6 7">NCAIM B.02340</strain>
    </source>
</reference>
<dbReference type="PANTHER" id="PTHR43687">
    <property type="entry name" value="ADENYLYLSULFATE REDUCTASE, BETA SUBUNIT"/>
    <property type="match status" value="1"/>
</dbReference>
<dbReference type="RefSeq" id="WP_188847172.1">
    <property type="nucleotide sequence ID" value="NZ_BMPJ01000010.1"/>
</dbReference>
<organism evidence="6 7">
    <name type="scientific">Thermus composti</name>
    <dbReference type="NCBI Taxonomy" id="532059"/>
    <lineage>
        <taxon>Bacteria</taxon>
        <taxon>Thermotogati</taxon>
        <taxon>Deinococcota</taxon>
        <taxon>Deinococci</taxon>
        <taxon>Thermales</taxon>
        <taxon>Thermaceae</taxon>
        <taxon>Thermus</taxon>
    </lineage>
</organism>
<feature type="domain" description="4Fe-4S ferredoxin-type" evidence="5">
    <location>
        <begin position="266"/>
        <end position="295"/>
    </location>
</feature>
<sequence>MGLWDNLLNAFLKATDPRPRYTEARCLLYKNSVGGCDRCYQACPKGAVRLEGWRVELDEVLCTGCGLCTGVCPGIALEYPLGAIQEALIRGKGKLRCSKAEGKGEEVLCLGRLTPGLLAEAGSRFGKVVLARGDCGACRIGGPEVPQHLERMAEEARRYFPVEVEVVEGELPGERVGRRELFQALLGSAKRTAADLIPELPLPASEEGKEEGILPAELRLRRLAASRAPEVRWPRIRVEEGCTLCPVCTNVCPTGAVRRVREGEEYVLRLQVEACTGCGACVESCPPQVIRLEEAPKEEVGKELELFRGRPPWYDL</sequence>
<protein>
    <submittedName>
        <fullName evidence="6">4Fe-4S dicluster domain-containing protein</fullName>
    </submittedName>
</protein>
<keyword evidence="7" id="KW-1185">Reference proteome</keyword>
<evidence type="ECO:0000256" key="4">
    <source>
        <dbReference type="ARBA" id="ARBA00023014"/>
    </source>
</evidence>
<keyword evidence="1" id="KW-0004">4Fe-4S</keyword>
<accession>A0ABV6Q4M4</accession>
<dbReference type="Proteomes" id="UP001589830">
    <property type="component" value="Unassembled WGS sequence"/>
</dbReference>
<keyword evidence="3" id="KW-0408">Iron</keyword>
<feature type="domain" description="4Fe-4S ferredoxin-type" evidence="5">
    <location>
        <begin position="234"/>
        <end position="262"/>
    </location>
</feature>
<evidence type="ECO:0000313" key="6">
    <source>
        <dbReference type="EMBL" id="MFC0596228.1"/>
    </source>
</evidence>
<evidence type="ECO:0000256" key="1">
    <source>
        <dbReference type="ARBA" id="ARBA00022485"/>
    </source>
</evidence>
<dbReference type="Pfam" id="PF12838">
    <property type="entry name" value="Fer4_7"/>
    <property type="match status" value="1"/>
</dbReference>
<evidence type="ECO:0000313" key="7">
    <source>
        <dbReference type="Proteomes" id="UP001589830"/>
    </source>
</evidence>
<dbReference type="Gene3D" id="3.30.70.20">
    <property type="match status" value="2"/>
</dbReference>
<dbReference type="InterPro" id="IPR050572">
    <property type="entry name" value="Fe-S_Ferredoxin"/>
</dbReference>
<gene>
    <name evidence="6" type="ORF">ACFFFP_08645</name>
</gene>
<evidence type="ECO:0000256" key="2">
    <source>
        <dbReference type="ARBA" id="ARBA00022723"/>
    </source>
</evidence>
<feature type="domain" description="4Fe-4S ferredoxin-type" evidence="5">
    <location>
        <begin position="53"/>
        <end position="82"/>
    </location>
</feature>
<dbReference type="Pfam" id="PF13237">
    <property type="entry name" value="Fer4_10"/>
    <property type="match status" value="1"/>
</dbReference>
<keyword evidence="2" id="KW-0479">Metal-binding</keyword>